<accession>A0A1G7UNP4</accession>
<evidence type="ECO:0000256" key="1">
    <source>
        <dbReference type="SAM" id="MobiDB-lite"/>
    </source>
</evidence>
<name>A0A1G7UNP4_9FIRM</name>
<dbReference type="EMBL" id="FNCP01000003">
    <property type="protein sequence ID" value="SDG49134.1"/>
    <property type="molecule type" value="Genomic_DNA"/>
</dbReference>
<evidence type="ECO:0000313" key="2">
    <source>
        <dbReference type="EMBL" id="SDG49134.1"/>
    </source>
</evidence>
<organism evidence="2 3">
    <name type="scientific">Desulfosporosinus hippei DSM 8344</name>
    <dbReference type="NCBI Taxonomy" id="1121419"/>
    <lineage>
        <taxon>Bacteria</taxon>
        <taxon>Bacillati</taxon>
        <taxon>Bacillota</taxon>
        <taxon>Clostridia</taxon>
        <taxon>Eubacteriales</taxon>
        <taxon>Desulfitobacteriaceae</taxon>
        <taxon>Desulfosporosinus</taxon>
    </lineage>
</organism>
<gene>
    <name evidence="2" type="ORF">SAMN05443529_103201</name>
</gene>
<keyword evidence="3" id="KW-1185">Reference proteome</keyword>
<dbReference type="STRING" id="1121419.SAMN05443529_103201"/>
<protein>
    <submittedName>
        <fullName evidence="2">Uncharacterized protein</fullName>
    </submittedName>
</protein>
<evidence type="ECO:0000313" key="3">
    <source>
        <dbReference type="Proteomes" id="UP000198656"/>
    </source>
</evidence>
<dbReference type="RefSeq" id="WP_092330392.1">
    <property type="nucleotide sequence ID" value="NZ_FNCP01000003.1"/>
</dbReference>
<proteinExistence type="predicted"/>
<sequence length="93" mass="9990">MTSPAVKTLLESTKVSSDETRVRVSPKPPAAKKSITAQVAFAEPQTTQNNFSGEDEITAATSLDKFFLASDGVSIPLRQTPSEAKNHLMPRTS</sequence>
<dbReference type="AlphaFoldDB" id="A0A1G7UNP4"/>
<dbReference type="OrthoDB" id="9931083at2"/>
<dbReference type="Proteomes" id="UP000198656">
    <property type="component" value="Unassembled WGS sequence"/>
</dbReference>
<feature type="compositionally biased region" description="Polar residues" evidence="1">
    <location>
        <begin position="1"/>
        <end position="15"/>
    </location>
</feature>
<reference evidence="3" key="1">
    <citation type="submission" date="2016-10" db="EMBL/GenBank/DDBJ databases">
        <authorList>
            <person name="Varghese N."/>
            <person name="Submissions S."/>
        </authorList>
    </citation>
    <scope>NUCLEOTIDE SEQUENCE [LARGE SCALE GENOMIC DNA]</scope>
    <source>
        <strain evidence="3">DSM 8344</strain>
    </source>
</reference>
<feature type="region of interest" description="Disordered" evidence="1">
    <location>
        <begin position="1"/>
        <end position="31"/>
    </location>
</feature>